<feature type="region of interest" description="Disordered" evidence="1">
    <location>
        <begin position="1"/>
        <end position="32"/>
    </location>
</feature>
<accession>A0A1Y2L4F6</accession>
<keyword evidence="3" id="KW-1185">Reference proteome</keyword>
<dbReference type="EMBL" id="JFKA01000001">
    <property type="protein sequence ID" value="OSQ40726.1"/>
    <property type="molecule type" value="Genomic_DNA"/>
</dbReference>
<comment type="caution">
    <text evidence="2">The sequence shown here is derived from an EMBL/GenBank/DDBJ whole genome shotgun (WGS) entry which is preliminary data.</text>
</comment>
<sequence length="71" mass="7218">MVGSIGSGLNAAQQALSDKVTPQRADGAPLSTAGASFKKAEGLMESIASIVTDYQPLQTSGPRGTRVNIVT</sequence>
<dbReference type="OrthoDB" id="7361364at2"/>
<dbReference type="AlphaFoldDB" id="A0A1Y2L4F6"/>
<evidence type="ECO:0000313" key="2">
    <source>
        <dbReference type="EMBL" id="OSQ40726.1"/>
    </source>
</evidence>
<proteinExistence type="predicted"/>
<organism evidence="2 3">
    <name type="scientific">Thalassospira mesophila</name>
    <dbReference type="NCBI Taxonomy" id="1293891"/>
    <lineage>
        <taxon>Bacteria</taxon>
        <taxon>Pseudomonadati</taxon>
        <taxon>Pseudomonadota</taxon>
        <taxon>Alphaproteobacteria</taxon>
        <taxon>Rhodospirillales</taxon>
        <taxon>Thalassospiraceae</taxon>
        <taxon>Thalassospira</taxon>
    </lineage>
</organism>
<protein>
    <submittedName>
        <fullName evidence="2">Uncharacterized protein</fullName>
    </submittedName>
</protein>
<dbReference type="RefSeq" id="WP_085579309.1">
    <property type="nucleotide sequence ID" value="NZ_JFKA01000001.1"/>
</dbReference>
<evidence type="ECO:0000313" key="3">
    <source>
        <dbReference type="Proteomes" id="UP000193391"/>
    </source>
</evidence>
<reference evidence="2 3" key="1">
    <citation type="submission" date="2014-03" db="EMBL/GenBank/DDBJ databases">
        <title>The draft genome sequence of Thalassospira mesophila JCM 18969.</title>
        <authorList>
            <person name="Lai Q."/>
            <person name="Shao Z."/>
        </authorList>
    </citation>
    <scope>NUCLEOTIDE SEQUENCE [LARGE SCALE GENOMIC DNA]</scope>
    <source>
        <strain evidence="2 3">JCM 18969</strain>
    </source>
</reference>
<dbReference type="STRING" id="1293891.TMES_03205"/>
<name>A0A1Y2L4F6_9PROT</name>
<dbReference type="Proteomes" id="UP000193391">
    <property type="component" value="Unassembled WGS sequence"/>
</dbReference>
<gene>
    <name evidence="2" type="ORF">TMES_03205</name>
</gene>
<evidence type="ECO:0000256" key="1">
    <source>
        <dbReference type="SAM" id="MobiDB-lite"/>
    </source>
</evidence>